<feature type="compositionally biased region" description="Polar residues" evidence="7">
    <location>
        <begin position="183"/>
        <end position="200"/>
    </location>
</feature>
<evidence type="ECO:0000256" key="4">
    <source>
        <dbReference type="ARBA" id="ARBA00022729"/>
    </source>
</evidence>
<dbReference type="PANTHER" id="PTHR13647:SF4">
    <property type="entry name" value="INSULIN-LIKE PEPTIDE 1-RELATED"/>
    <property type="match status" value="1"/>
</dbReference>
<feature type="domain" description="Insulin-like" evidence="8">
    <location>
        <begin position="57"/>
        <end position="134"/>
    </location>
</feature>
<comment type="caution">
    <text evidence="9">The sequence shown here is derived from an EMBL/GenBank/DDBJ whole genome shotgun (WGS) entry which is preliminary data.</text>
</comment>
<keyword evidence="3" id="KW-0165">Cleavage on pair of basic residues</keyword>
<dbReference type="InterPro" id="IPR022352">
    <property type="entry name" value="Ins/IGF/rlx"/>
</dbReference>
<evidence type="ECO:0000256" key="5">
    <source>
        <dbReference type="ARBA" id="ARBA00023157"/>
    </source>
</evidence>
<dbReference type="InterPro" id="IPR016179">
    <property type="entry name" value="Insulin-like"/>
</dbReference>
<evidence type="ECO:0000256" key="6">
    <source>
        <dbReference type="RuleBase" id="RU000406"/>
    </source>
</evidence>
<dbReference type="SMART" id="SM00078">
    <property type="entry name" value="IlGF"/>
    <property type="match status" value="1"/>
</dbReference>
<evidence type="ECO:0000256" key="2">
    <source>
        <dbReference type="ARBA" id="ARBA00011207"/>
    </source>
</evidence>
<protein>
    <recommendedName>
        <fullName evidence="8">Insulin-like domain-containing protein</fullName>
    </recommendedName>
</protein>
<evidence type="ECO:0000256" key="1">
    <source>
        <dbReference type="ARBA" id="ARBA00009034"/>
    </source>
</evidence>
<evidence type="ECO:0000259" key="8">
    <source>
        <dbReference type="SMART" id="SM00078"/>
    </source>
</evidence>
<dbReference type="Pfam" id="PF00049">
    <property type="entry name" value="Insulin"/>
    <property type="match status" value="1"/>
</dbReference>
<dbReference type="EMBL" id="BMAV01018320">
    <property type="protein sequence ID" value="GFY70539.1"/>
    <property type="molecule type" value="Genomic_DNA"/>
</dbReference>
<keyword evidence="10" id="KW-1185">Reference proteome</keyword>
<name>A0A8X6YFM0_9ARAC</name>
<comment type="subcellular location">
    <subcellularLocation>
        <location evidence="6">Secreted</location>
    </subcellularLocation>
</comment>
<reference evidence="9" key="1">
    <citation type="submission" date="2020-08" db="EMBL/GenBank/DDBJ databases">
        <title>Multicomponent nature underlies the extraordinary mechanical properties of spider dragline silk.</title>
        <authorList>
            <person name="Kono N."/>
            <person name="Nakamura H."/>
            <person name="Mori M."/>
            <person name="Yoshida Y."/>
            <person name="Ohtoshi R."/>
            <person name="Malay A.D."/>
            <person name="Moran D.A.P."/>
            <person name="Tomita M."/>
            <person name="Numata K."/>
            <person name="Arakawa K."/>
        </authorList>
    </citation>
    <scope>NUCLEOTIDE SEQUENCE</scope>
</reference>
<dbReference type="PROSITE" id="PS00262">
    <property type="entry name" value="INSULIN"/>
    <property type="match status" value="1"/>
</dbReference>
<evidence type="ECO:0000313" key="10">
    <source>
        <dbReference type="Proteomes" id="UP000886998"/>
    </source>
</evidence>
<dbReference type="SUPFAM" id="SSF56994">
    <property type="entry name" value="Insulin-like"/>
    <property type="match status" value="1"/>
</dbReference>
<proteinExistence type="inferred from homology"/>
<dbReference type="InterPro" id="IPR036438">
    <property type="entry name" value="Insulin-like_sf"/>
</dbReference>
<dbReference type="PRINTS" id="PR00276">
    <property type="entry name" value="INSULINFAMLY"/>
</dbReference>
<comment type="similarity">
    <text evidence="1 6">Belongs to the insulin family.</text>
</comment>
<feature type="region of interest" description="Disordered" evidence="7">
    <location>
        <begin position="175"/>
        <end position="200"/>
    </location>
</feature>
<keyword evidence="4" id="KW-0732">Signal</keyword>
<accession>A0A8X6YFM0</accession>
<keyword evidence="6" id="KW-0964">Secreted</keyword>
<evidence type="ECO:0000313" key="9">
    <source>
        <dbReference type="EMBL" id="GFY70539.1"/>
    </source>
</evidence>
<dbReference type="InterPro" id="IPR022353">
    <property type="entry name" value="Insulin_CS"/>
</dbReference>
<keyword evidence="5" id="KW-1015">Disulfide bond</keyword>
<dbReference type="Proteomes" id="UP000886998">
    <property type="component" value="Unassembled WGS sequence"/>
</dbReference>
<dbReference type="GO" id="GO:0005179">
    <property type="term" value="F:hormone activity"/>
    <property type="evidence" value="ECO:0007669"/>
    <property type="project" value="InterPro"/>
</dbReference>
<gene>
    <name evidence="9" type="ORF">TNIN_304001</name>
</gene>
<evidence type="ECO:0000256" key="7">
    <source>
        <dbReference type="SAM" id="MobiDB-lite"/>
    </source>
</evidence>
<evidence type="ECO:0000256" key="3">
    <source>
        <dbReference type="ARBA" id="ARBA00022685"/>
    </source>
</evidence>
<comment type="subunit">
    <text evidence="2">Heterodimer of a B chain and an A chain linked by two disulfide bonds.</text>
</comment>
<organism evidence="9 10">
    <name type="scientific">Trichonephila inaurata madagascariensis</name>
    <dbReference type="NCBI Taxonomy" id="2747483"/>
    <lineage>
        <taxon>Eukaryota</taxon>
        <taxon>Metazoa</taxon>
        <taxon>Ecdysozoa</taxon>
        <taxon>Arthropoda</taxon>
        <taxon>Chelicerata</taxon>
        <taxon>Arachnida</taxon>
        <taxon>Araneae</taxon>
        <taxon>Araneomorphae</taxon>
        <taxon>Entelegynae</taxon>
        <taxon>Araneoidea</taxon>
        <taxon>Nephilidae</taxon>
        <taxon>Trichonephila</taxon>
        <taxon>Trichonephila inaurata</taxon>
    </lineage>
</organism>
<dbReference type="Gene3D" id="1.10.100.10">
    <property type="entry name" value="Insulin-like"/>
    <property type="match status" value="1"/>
</dbReference>
<dbReference type="OrthoDB" id="6414143at2759"/>
<sequence length="222" mass="24901">MLRIRNVCSETNLTASPLYLRKVFDLFPSPPIFQNDQVLILSLVLISVFQTKSVQSIRICGKHLADLLHVLCRDHGGFHVPENKRTDLYSRQVREEFAAEQSEQQTHLSTVLQSGVVDECCRKQCTLSTLISYCANAEQIGAERLSELESQLSSNSETLSENQMRENVIEMMTENPDSERNSHGQMNTGDNIPNLGTNSRNRPVFIVLPQAYEDAGSSSSPE</sequence>
<dbReference type="AlphaFoldDB" id="A0A8X6YFM0"/>
<dbReference type="GO" id="GO:0005576">
    <property type="term" value="C:extracellular region"/>
    <property type="evidence" value="ECO:0007669"/>
    <property type="project" value="UniProtKB-SubCell"/>
</dbReference>
<dbReference type="PANTHER" id="PTHR13647">
    <property type="entry name" value="INSULIN-LIKE PEPTIDE 2-RELATED"/>
    <property type="match status" value="1"/>
</dbReference>